<accession>R4K995</accession>
<dbReference type="InterPro" id="IPR020568">
    <property type="entry name" value="Ribosomal_Su5_D2-typ_SF"/>
</dbReference>
<evidence type="ECO:0000256" key="1">
    <source>
        <dbReference type="ARBA" id="ARBA00022679"/>
    </source>
</evidence>
<dbReference type="HOGENOM" id="CLU_056896_0_0_9"/>
<evidence type="ECO:0000256" key="2">
    <source>
        <dbReference type="ARBA" id="ARBA00022741"/>
    </source>
</evidence>
<dbReference type="EMBL" id="CP003261">
    <property type="protein sequence ID" value="AGK96215.1"/>
    <property type="molecule type" value="Genomic_DNA"/>
</dbReference>
<keyword evidence="3 6" id="KW-0418">Kinase</keyword>
<keyword evidence="7" id="KW-1185">Reference proteome</keyword>
<keyword evidence="4" id="KW-0067">ATP-binding</keyword>
<feature type="domain" description="GHMP kinase N-terminal" evidence="5">
    <location>
        <begin position="64"/>
        <end position="122"/>
    </location>
</feature>
<gene>
    <name evidence="6" type="ORF">Clopa_1225</name>
</gene>
<evidence type="ECO:0000256" key="4">
    <source>
        <dbReference type="ARBA" id="ARBA00022840"/>
    </source>
</evidence>
<evidence type="ECO:0000259" key="5">
    <source>
        <dbReference type="Pfam" id="PF00288"/>
    </source>
</evidence>
<dbReference type="KEGG" id="cpas:Clopa_1225"/>
<dbReference type="Proteomes" id="UP000013523">
    <property type="component" value="Chromosome"/>
</dbReference>
<evidence type="ECO:0000256" key="3">
    <source>
        <dbReference type="ARBA" id="ARBA00022777"/>
    </source>
</evidence>
<dbReference type="Pfam" id="PF00288">
    <property type="entry name" value="GHMP_kinases_N"/>
    <property type="match status" value="1"/>
</dbReference>
<dbReference type="eggNOG" id="COG4542">
    <property type="taxonomic scope" value="Bacteria"/>
</dbReference>
<organism evidence="6 7">
    <name type="scientific">Clostridium pasteurianum BC1</name>
    <dbReference type="NCBI Taxonomy" id="86416"/>
    <lineage>
        <taxon>Bacteria</taxon>
        <taxon>Bacillati</taxon>
        <taxon>Bacillota</taxon>
        <taxon>Clostridia</taxon>
        <taxon>Eubacteriales</taxon>
        <taxon>Clostridiaceae</taxon>
        <taxon>Clostridium</taxon>
    </lineage>
</organism>
<dbReference type="RefSeq" id="WP_015614538.1">
    <property type="nucleotide sequence ID" value="NC_021182.1"/>
</dbReference>
<dbReference type="PANTHER" id="PTHR43527:SF1">
    <property type="entry name" value="L-THREONINE KINASE"/>
    <property type="match status" value="1"/>
</dbReference>
<dbReference type="InterPro" id="IPR006204">
    <property type="entry name" value="GHMP_kinase_N_dom"/>
</dbReference>
<dbReference type="GO" id="GO:0005524">
    <property type="term" value="F:ATP binding"/>
    <property type="evidence" value="ECO:0007669"/>
    <property type="project" value="UniProtKB-KW"/>
</dbReference>
<dbReference type="PIRSF" id="PIRSF033887">
    <property type="entry name" value="PduX"/>
    <property type="match status" value="1"/>
</dbReference>
<dbReference type="STRING" id="86416.Clopa_1225"/>
<dbReference type="PATRIC" id="fig|86416.3.peg.1225"/>
<evidence type="ECO:0000313" key="6">
    <source>
        <dbReference type="EMBL" id="AGK96215.1"/>
    </source>
</evidence>
<proteinExistence type="predicted"/>
<dbReference type="InterPro" id="IPR014721">
    <property type="entry name" value="Ribsml_uS5_D2-typ_fold_subgr"/>
</dbReference>
<protein>
    <submittedName>
        <fullName evidence="6">Putative kinase involved in propanediol utilization</fullName>
    </submittedName>
</protein>
<dbReference type="AlphaFoldDB" id="R4K995"/>
<sequence length="286" mass="32957">MEATAYYPGSVGEIVQGNMRGLDVLASCPINLYTKVRVFEDSCAYRQHGNYKTNKFMINILKAWGYEEFGKILKINVNSHIPIGKGFASSTADLCALYNALLKLFNRKFSERELVKECLRIEPTDSIIFEKMTLFDYKRGTFKKTIGNYMEFYVVIFEGRNKINTIEFNKKTLPAHGDISDLIPILIEGVRERNLEKLAFCSTESIIRNQHRLKYDFLDKVLYIMKDIGGIGILGAHSGNCLGIILDDLEKLKYYRNHSNRRELNEYSTYLVKAIKNIDRTLLPLF</sequence>
<dbReference type="Gene3D" id="3.30.230.10">
    <property type="match status" value="1"/>
</dbReference>
<name>R4K995_CLOPA</name>
<dbReference type="PANTHER" id="PTHR43527">
    <property type="entry name" value="4-DIPHOSPHOCYTIDYL-2-C-METHYL-D-ERYTHRITOL KINASE, CHLOROPLASTIC"/>
    <property type="match status" value="1"/>
</dbReference>
<dbReference type="InterPro" id="IPR012363">
    <property type="entry name" value="PduX"/>
</dbReference>
<keyword evidence="2" id="KW-0547">Nucleotide-binding</keyword>
<reference evidence="6 7" key="1">
    <citation type="submission" date="2012-01" db="EMBL/GenBank/DDBJ databases">
        <title>Complete sequence of chromosome of Clostridium pasteurianum BC1.</title>
        <authorList>
            <consortium name="US DOE Joint Genome Institute"/>
            <person name="Lucas S."/>
            <person name="Han J."/>
            <person name="Lapidus A."/>
            <person name="Cheng J.-F."/>
            <person name="Goodwin L."/>
            <person name="Pitluck S."/>
            <person name="Peters L."/>
            <person name="Mikhailova N."/>
            <person name="Teshima H."/>
            <person name="Detter J.C."/>
            <person name="Han C."/>
            <person name="Tapia R."/>
            <person name="Land M."/>
            <person name="Hauser L."/>
            <person name="Kyrpides N."/>
            <person name="Ivanova N."/>
            <person name="Pagani I."/>
            <person name="Dunn J."/>
            <person name="Taghavi S."/>
            <person name="Francis A."/>
            <person name="van der Lelie D."/>
            <person name="Woyke T."/>
        </authorList>
    </citation>
    <scope>NUCLEOTIDE SEQUENCE [LARGE SCALE GENOMIC DNA]</scope>
    <source>
        <strain evidence="6 7">BC1</strain>
    </source>
</reference>
<dbReference type="SUPFAM" id="SSF54211">
    <property type="entry name" value="Ribosomal protein S5 domain 2-like"/>
    <property type="match status" value="1"/>
</dbReference>
<keyword evidence="1" id="KW-0808">Transferase</keyword>
<evidence type="ECO:0000313" key="7">
    <source>
        <dbReference type="Proteomes" id="UP000013523"/>
    </source>
</evidence>
<dbReference type="OrthoDB" id="4548147at2"/>
<dbReference type="GO" id="GO:0016301">
    <property type="term" value="F:kinase activity"/>
    <property type="evidence" value="ECO:0007669"/>
    <property type="project" value="UniProtKB-KW"/>
</dbReference>